<feature type="transmembrane region" description="Helical" evidence="1">
    <location>
        <begin position="117"/>
        <end position="139"/>
    </location>
</feature>
<evidence type="ECO:0000313" key="3">
    <source>
        <dbReference type="Proteomes" id="UP000827549"/>
    </source>
</evidence>
<keyword evidence="3" id="KW-1185">Reference proteome</keyword>
<organism evidence="2 3">
    <name type="scientific">Vanrija pseudolonga</name>
    <dbReference type="NCBI Taxonomy" id="143232"/>
    <lineage>
        <taxon>Eukaryota</taxon>
        <taxon>Fungi</taxon>
        <taxon>Dikarya</taxon>
        <taxon>Basidiomycota</taxon>
        <taxon>Agaricomycotina</taxon>
        <taxon>Tremellomycetes</taxon>
        <taxon>Trichosporonales</taxon>
        <taxon>Trichosporonaceae</taxon>
        <taxon>Vanrija</taxon>
    </lineage>
</organism>
<protein>
    <submittedName>
        <fullName evidence="2">Uncharacterized protein</fullName>
    </submittedName>
</protein>
<sequence length="242" mass="26244">MHPTCSLVETCRRRRAGRDHDVVVVALVCVPARRNHKTQLPRSLASQHNNHFTPYQASTMPDLRATTFALVGASQLHSLVLYTNIGATAMGVVPLLRGRLADVSISPGDRVKAWASYYRAGMKWAVIPTALAAVVDIYIARSHPVTQVRQLATAAAVVGLTIIPITGFILPVNEKLLALEKDDSLKGVSSSDPAGKEADELVNEWERRHLVRYVSYIGGWGLSLAALVLGALVLEVNEVVVI</sequence>
<dbReference type="GeneID" id="87810248"/>
<dbReference type="InterPro" id="IPR013901">
    <property type="entry name" value="Anthrone_oxy"/>
</dbReference>
<evidence type="ECO:0000313" key="2">
    <source>
        <dbReference type="EMBL" id="WOO83556.1"/>
    </source>
</evidence>
<proteinExistence type="predicted"/>
<dbReference type="Proteomes" id="UP000827549">
    <property type="component" value="Chromosome 5"/>
</dbReference>
<reference evidence="2" key="1">
    <citation type="submission" date="2023-10" db="EMBL/GenBank/DDBJ databases">
        <authorList>
            <person name="Noh H."/>
        </authorList>
    </citation>
    <scope>NUCLEOTIDE SEQUENCE</scope>
    <source>
        <strain evidence="2">DUCC4014</strain>
    </source>
</reference>
<gene>
    <name evidence="2" type="ORF">LOC62_05G007074</name>
</gene>
<name>A0AAF0YET5_9TREE</name>
<dbReference type="RefSeq" id="XP_062629582.1">
    <property type="nucleotide sequence ID" value="XM_062773598.1"/>
</dbReference>
<feature type="transmembrane region" description="Helical" evidence="1">
    <location>
        <begin position="213"/>
        <end position="234"/>
    </location>
</feature>
<accession>A0AAF0YET5</accession>
<evidence type="ECO:0000256" key="1">
    <source>
        <dbReference type="SAM" id="Phobius"/>
    </source>
</evidence>
<dbReference type="AlphaFoldDB" id="A0AAF0YET5"/>
<feature type="transmembrane region" description="Helical" evidence="1">
    <location>
        <begin position="151"/>
        <end position="170"/>
    </location>
</feature>
<keyword evidence="1" id="KW-1133">Transmembrane helix</keyword>
<keyword evidence="1" id="KW-0472">Membrane</keyword>
<dbReference type="EMBL" id="CP086718">
    <property type="protein sequence ID" value="WOO83556.1"/>
    <property type="molecule type" value="Genomic_DNA"/>
</dbReference>
<keyword evidence="1" id="KW-0812">Transmembrane</keyword>
<dbReference type="Pfam" id="PF08592">
    <property type="entry name" value="Anthrone_oxy"/>
    <property type="match status" value="1"/>
</dbReference>